<dbReference type="Proteomes" id="UP000317078">
    <property type="component" value="Unassembled WGS sequence"/>
</dbReference>
<protein>
    <submittedName>
        <fullName evidence="8">Branched-chain amino acid ABC transporter permease</fullName>
    </submittedName>
</protein>
<dbReference type="GO" id="GO:0005886">
    <property type="term" value="C:plasma membrane"/>
    <property type="evidence" value="ECO:0007669"/>
    <property type="project" value="UniProtKB-SubCell"/>
</dbReference>
<dbReference type="GO" id="GO:0015658">
    <property type="term" value="F:branched-chain amino acid transmembrane transporter activity"/>
    <property type="evidence" value="ECO:0007669"/>
    <property type="project" value="InterPro"/>
</dbReference>
<dbReference type="InterPro" id="IPR001851">
    <property type="entry name" value="ABC_transp_permease"/>
</dbReference>
<dbReference type="Pfam" id="PF02653">
    <property type="entry name" value="BPD_transp_2"/>
    <property type="match status" value="1"/>
</dbReference>
<dbReference type="OrthoDB" id="9804361at2"/>
<keyword evidence="2" id="KW-1003">Cell membrane</keyword>
<dbReference type="AlphaFoldDB" id="A0A502FWP4"/>
<gene>
    <name evidence="8" type="ORF">EAH89_16045</name>
</gene>
<evidence type="ECO:0000313" key="8">
    <source>
        <dbReference type="EMBL" id="TPG53486.1"/>
    </source>
</evidence>
<evidence type="ECO:0000256" key="7">
    <source>
        <dbReference type="SAM" id="Phobius"/>
    </source>
</evidence>
<evidence type="ECO:0000313" key="9">
    <source>
        <dbReference type="Proteomes" id="UP000317078"/>
    </source>
</evidence>
<feature type="transmembrane region" description="Helical" evidence="7">
    <location>
        <begin position="99"/>
        <end position="118"/>
    </location>
</feature>
<evidence type="ECO:0000256" key="6">
    <source>
        <dbReference type="SAM" id="MobiDB-lite"/>
    </source>
</evidence>
<keyword evidence="4 7" id="KW-1133">Transmembrane helix</keyword>
<dbReference type="EMBL" id="RCZP01000016">
    <property type="protein sequence ID" value="TPG53486.1"/>
    <property type="molecule type" value="Genomic_DNA"/>
</dbReference>
<organism evidence="8 9">
    <name type="scientific">Muricoccus nepalensis</name>
    <dbReference type="NCBI Taxonomy" id="1854500"/>
    <lineage>
        <taxon>Bacteria</taxon>
        <taxon>Pseudomonadati</taxon>
        <taxon>Pseudomonadota</taxon>
        <taxon>Alphaproteobacteria</taxon>
        <taxon>Acetobacterales</taxon>
        <taxon>Roseomonadaceae</taxon>
        <taxon>Muricoccus</taxon>
    </lineage>
</organism>
<feature type="transmembrane region" description="Helical" evidence="7">
    <location>
        <begin position="62"/>
        <end position="79"/>
    </location>
</feature>
<feature type="transmembrane region" description="Helical" evidence="7">
    <location>
        <begin position="257"/>
        <end position="282"/>
    </location>
</feature>
<evidence type="ECO:0000256" key="2">
    <source>
        <dbReference type="ARBA" id="ARBA00022475"/>
    </source>
</evidence>
<feature type="transmembrane region" description="Helical" evidence="7">
    <location>
        <begin position="7"/>
        <end position="25"/>
    </location>
</feature>
<evidence type="ECO:0000256" key="4">
    <source>
        <dbReference type="ARBA" id="ARBA00022989"/>
    </source>
</evidence>
<dbReference type="PANTHER" id="PTHR30482:SF17">
    <property type="entry name" value="ABC TRANSPORTER ATP-BINDING PROTEIN"/>
    <property type="match status" value="1"/>
</dbReference>
<feature type="transmembrane region" description="Helical" evidence="7">
    <location>
        <begin position="125"/>
        <end position="146"/>
    </location>
</feature>
<feature type="transmembrane region" description="Helical" evidence="7">
    <location>
        <begin position="169"/>
        <end position="186"/>
    </location>
</feature>
<feature type="transmembrane region" description="Helical" evidence="7">
    <location>
        <begin position="31"/>
        <end position="50"/>
    </location>
</feature>
<evidence type="ECO:0000256" key="1">
    <source>
        <dbReference type="ARBA" id="ARBA00004651"/>
    </source>
</evidence>
<comment type="caution">
    <text evidence="8">The sequence shown here is derived from an EMBL/GenBank/DDBJ whole genome shotgun (WGS) entry which is preliminary data.</text>
</comment>
<reference evidence="8 9" key="1">
    <citation type="journal article" date="2019" name="Environ. Microbiol.">
        <title>Species interactions and distinct microbial communities in high Arctic permafrost affected cryosols are associated with the CH4 and CO2 gas fluxes.</title>
        <authorList>
            <person name="Altshuler I."/>
            <person name="Hamel J."/>
            <person name="Turney S."/>
            <person name="Magnuson E."/>
            <person name="Levesque R."/>
            <person name="Greer C."/>
            <person name="Whyte L.G."/>
        </authorList>
    </citation>
    <scope>NUCLEOTIDE SEQUENCE [LARGE SCALE GENOMIC DNA]</scope>
    <source>
        <strain evidence="8 9">S9.3B</strain>
    </source>
</reference>
<name>A0A502FWP4_9PROT</name>
<dbReference type="CDD" id="cd06581">
    <property type="entry name" value="TM_PBP1_LivM_like"/>
    <property type="match status" value="1"/>
</dbReference>
<keyword evidence="9" id="KW-1185">Reference proteome</keyword>
<feature type="region of interest" description="Disordered" evidence="6">
    <location>
        <begin position="330"/>
        <end position="360"/>
    </location>
</feature>
<dbReference type="RefSeq" id="WP_140884718.1">
    <property type="nucleotide sequence ID" value="NZ_RCZP01000016.1"/>
</dbReference>
<keyword evidence="5 7" id="KW-0472">Membrane</keyword>
<dbReference type="InterPro" id="IPR043428">
    <property type="entry name" value="LivM-like"/>
</dbReference>
<evidence type="ECO:0000256" key="5">
    <source>
        <dbReference type="ARBA" id="ARBA00023136"/>
    </source>
</evidence>
<feature type="transmembrane region" description="Helical" evidence="7">
    <location>
        <begin position="294"/>
        <end position="316"/>
    </location>
</feature>
<proteinExistence type="predicted"/>
<accession>A0A502FWP4</accession>
<dbReference type="PANTHER" id="PTHR30482">
    <property type="entry name" value="HIGH-AFFINITY BRANCHED-CHAIN AMINO ACID TRANSPORT SYSTEM PERMEASE"/>
    <property type="match status" value="1"/>
</dbReference>
<feature type="transmembrane region" description="Helical" evidence="7">
    <location>
        <begin position="216"/>
        <end position="237"/>
    </location>
</feature>
<comment type="subcellular location">
    <subcellularLocation>
        <location evidence="1">Cell membrane</location>
        <topology evidence="1">Multi-pass membrane protein</topology>
    </subcellularLocation>
</comment>
<sequence length="360" mass="37709">MKDERAWAVLLLALAAFVPVVAPMLDSPATVALATRIAIYAIAASSLNLLLGGGGLVSFGHAAYYGLGGYVVGILYAHYVSGEAFLGVIPGSNDLLVTLPLAILVGGLGALVIGALSLRTSGVQFIMITLAFAQMLFFLFVSLKAYGGDDGLAIRRVAPVFGLNLRDPATLYWISLGLLAAWLFLMDRVSRSRFGRVLAGIRQGERRMAAIGVRTYPYKLVAFVIAGMGAAMAGALMVNQARFVSPDMMHWTKSGELMVMVILGGLGTLVGPALGAAALVTLEYTLSGLTEHWQFILGPILVLVVLFARGGLMGAVRRIAGMRGRAPDALPAGELPAGRVQPGDRAAPDLPLREGAAPHG</sequence>
<keyword evidence="3 7" id="KW-0812">Transmembrane</keyword>
<evidence type="ECO:0000256" key="3">
    <source>
        <dbReference type="ARBA" id="ARBA00022692"/>
    </source>
</evidence>